<dbReference type="EMBL" id="JADFTS010000006">
    <property type="protein sequence ID" value="KAF9601036.1"/>
    <property type="molecule type" value="Genomic_DNA"/>
</dbReference>
<keyword evidence="2" id="KW-1185">Reference proteome</keyword>
<dbReference type="Pfam" id="PF05919">
    <property type="entry name" value="Mitovir_RNA_pol"/>
    <property type="match status" value="1"/>
</dbReference>
<comment type="caution">
    <text evidence="1">The sequence shown here is derived from an EMBL/GenBank/DDBJ whole genome shotgun (WGS) entry which is preliminary data.</text>
</comment>
<dbReference type="PANTHER" id="PTHR34456:SF13">
    <property type="entry name" value="REVERSE TRANSCRIPTASE DOMAIN-CONTAINING PROTEIN"/>
    <property type="match status" value="1"/>
</dbReference>
<protein>
    <submittedName>
        <fullName evidence="1">Uncharacterized protein</fullName>
    </submittedName>
</protein>
<dbReference type="Proteomes" id="UP000631114">
    <property type="component" value="Unassembled WGS sequence"/>
</dbReference>
<dbReference type="AlphaFoldDB" id="A0A835HJZ4"/>
<gene>
    <name evidence="1" type="ORF">IFM89_015021</name>
</gene>
<name>A0A835HJZ4_9MAGN</name>
<evidence type="ECO:0000313" key="2">
    <source>
        <dbReference type="Proteomes" id="UP000631114"/>
    </source>
</evidence>
<accession>A0A835HJZ4</accession>
<organism evidence="1 2">
    <name type="scientific">Coptis chinensis</name>
    <dbReference type="NCBI Taxonomy" id="261450"/>
    <lineage>
        <taxon>Eukaryota</taxon>
        <taxon>Viridiplantae</taxon>
        <taxon>Streptophyta</taxon>
        <taxon>Embryophyta</taxon>
        <taxon>Tracheophyta</taxon>
        <taxon>Spermatophyta</taxon>
        <taxon>Magnoliopsida</taxon>
        <taxon>Ranunculales</taxon>
        <taxon>Ranunculaceae</taxon>
        <taxon>Coptidoideae</taxon>
        <taxon>Coptis</taxon>
    </lineage>
</organism>
<proteinExistence type="predicted"/>
<dbReference type="PANTHER" id="PTHR34456">
    <property type="entry name" value="MITOVIRUS RNA-DEPENDENT RNA POLYMERASE"/>
    <property type="match status" value="1"/>
</dbReference>
<sequence length="472" mass="53683">METRTLLQSSITTSLNFYTHQLSSLSFINTKPFHFQRSHTTSLPPAKVTKPITPTLRISPSRCSLQDEQLPGVDKNVVGQDHSVALKVMLEIMLKGTSATDRWPLQVMFEIMQSLFDRSFASNVRSALALNIFEVPFVRKKKGDDVVIADRKVAAIYVQTLERLHVGISYGKSLISNTGSAEFAKRLWIRGMSKDVSPCSARAFLNFYNPFGLVALGLKYHCQRFSTLVRIGGGGYKQLGKLQKPRSRKIQRLWSMQMKSLLGHGHLSLWLGQGRPLNPYIYWKLKEMVLDQLKPKDLRVPPDELFVTEKVQILQEYTQLRGWMKEWLAYLRWYCMVAMDPDTSLDSLFDAPMCATLWKADRKDENLIKFGLLWQLHDLVIKLGLDFRPPILKSTCASEQSGVWLLGGICGKSYLVRADGLVQLRARSGVVVPGVTFVALKSDPHITLIHYKTLGVSDRQITLDFDRSRYTR</sequence>
<dbReference type="InterPro" id="IPR008686">
    <property type="entry name" value="RNA_pol_mitovir"/>
</dbReference>
<evidence type="ECO:0000313" key="1">
    <source>
        <dbReference type="EMBL" id="KAF9601036.1"/>
    </source>
</evidence>
<reference evidence="1 2" key="1">
    <citation type="submission" date="2020-10" db="EMBL/GenBank/DDBJ databases">
        <title>The Coptis chinensis genome and diversification of protoberbering-type alkaloids.</title>
        <authorList>
            <person name="Wang B."/>
            <person name="Shu S."/>
            <person name="Song C."/>
            <person name="Liu Y."/>
        </authorList>
    </citation>
    <scope>NUCLEOTIDE SEQUENCE [LARGE SCALE GENOMIC DNA]</scope>
    <source>
        <strain evidence="1">HL-2020</strain>
        <tissue evidence="1">Leaf</tissue>
    </source>
</reference>
<dbReference type="OrthoDB" id="1750590at2759"/>